<keyword evidence="8" id="KW-1185">Reference proteome</keyword>
<dbReference type="Proteomes" id="UP000008144">
    <property type="component" value="Unassembled WGS sequence"/>
</dbReference>
<name>F6THS9_CIOIN</name>
<comment type="similarity">
    <text evidence="2">Belongs to the tyrosinase family.</text>
</comment>
<proteinExistence type="inferred from homology"/>
<dbReference type="InterPro" id="IPR050316">
    <property type="entry name" value="Tyrosinase/Hemocyanin"/>
</dbReference>
<evidence type="ECO:0000313" key="7">
    <source>
        <dbReference type="Ensembl" id="ENSCINP00000002932.3"/>
    </source>
</evidence>
<dbReference type="InterPro" id="IPR008922">
    <property type="entry name" value="Di-copper_centre_dom_sf"/>
</dbReference>
<evidence type="ECO:0000313" key="8">
    <source>
        <dbReference type="Proteomes" id="UP000008144"/>
    </source>
</evidence>
<reference evidence="8" key="1">
    <citation type="journal article" date="2002" name="Science">
        <title>The draft genome of Ciona intestinalis: insights into chordate and vertebrate origins.</title>
        <authorList>
            <person name="Dehal P."/>
            <person name="Satou Y."/>
            <person name="Campbell R.K."/>
            <person name="Chapman J."/>
            <person name="Degnan B."/>
            <person name="De Tomaso A."/>
            <person name="Davidson B."/>
            <person name="Di Gregorio A."/>
            <person name="Gelpke M."/>
            <person name="Goodstein D.M."/>
            <person name="Harafuji N."/>
            <person name="Hastings K.E."/>
            <person name="Ho I."/>
            <person name="Hotta K."/>
            <person name="Huang W."/>
            <person name="Kawashima T."/>
            <person name="Lemaire P."/>
            <person name="Martinez D."/>
            <person name="Meinertzhagen I.A."/>
            <person name="Necula S."/>
            <person name="Nonaka M."/>
            <person name="Putnam N."/>
            <person name="Rash S."/>
            <person name="Saiga H."/>
            <person name="Satake M."/>
            <person name="Terry A."/>
            <person name="Yamada L."/>
            <person name="Wang H.G."/>
            <person name="Awazu S."/>
            <person name="Azumi K."/>
            <person name="Boore J."/>
            <person name="Branno M."/>
            <person name="Chin-Bow S."/>
            <person name="DeSantis R."/>
            <person name="Doyle S."/>
            <person name="Francino P."/>
            <person name="Keys D.N."/>
            <person name="Haga S."/>
            <person name="Hayashi H."/>
            <person name="Hino K."/>
            <person name="Imai K.S."/>
            <person name="Inaba K."/>
            <person name="Kano S."/>
            <person name="Kobayashi K."/>
            <person name="Kobayashi M."/>
            <person name="Lee B.I."/>
            <person name="Makabe K.W."/>
            <person name="Manohar C."/>
            <person name="Matassi G."/>
            <person name="Medina M."/>
            <person name="Mochizuki Y."/>
            <person name="Mount S."/>
            <person name="Morishita T."/>
            <person name="Miura S."/>
            <person name="Nakayama A."/>
            <person name="Nishizaka S."/>
            <person name="Nomoto H."/>
            <person name="Ohta F."/>
            <person name="Oishi K."/>
            <person name="Rigoutsos I."/>
            <person name="Sano M."/>
            <person name="Sasaki A."/>
            <person name="Sasakura Y."/>
            <person name="Shoguchi E."/>
            <person name="Shin-i T."/>
            <person name="Spagnuolo A."/>
            <person name="Stainier D."/>
            <person name="Suzuki M.M."/>
            <person name="Tassy O."/>
            <person name="Takatori N."/>
            <person name="Tokuoka M."/>
            <person name="Yagi K."/>
            <person name="Yoshizaki F."/>
            <person name="Wada S."/>
            <person name="Zhang C."/>
            <person name="Hyatt P.D."/>
            <person name="Larimer F."/>
            <person name="Detter C."/>
            <person name="Doggett N."/>
            <person name="Glavina T."/>
            <person name="Hawkins T."/>
            <person name="Richardson P."/>
            <person name="Lucas S."/>
            <person name="Kohara Y."/>
            <person name="Levine M."/>
            <person name="Satoh N."/>
            <person name="Rokhsar D.S."/>
        </authorList>
    </citation>
    <scope>NUCLEOTIDE SEQUENCE [LARGE SCALE GENOMIC DNA]</scope>
</reference>
<dbReference type="Ensembl" id="ENSCINT00000002932.3">
    <property type="protein sequence ID" value="ENSCINP00000002932.3"/>
    <property type="gene ID" value="ENSCING00000014045.2"/>
</dbReference>
<dbReference type="InParanoid" id="F6THS9"/>
<evidence type="ECO:0000256" key="5">
    <source>
        <dbReference type="ARBA" id="ARBA00023101"/>
    </source>
</evidence>
<dbReference type="GO" id="GO:0046872">
    <property type="term" value="F:metal ion binding"/>
    <property type="evidence" value="ECO:0007669"/>
    <property type="project" value="UniProtKB-KW"/>
</dbReference>
<evidence type="ECO:0000256" key="1">
    <source>
        <dbReference type="ARBA" id="ARBA00004573"/>
    </source>
</evidence>
<evidence type="ECO:0000259" key="6">
    <source>
        <dbReference type="Pfam" id="PF00264"/>
    </source>
</evidence>
<reference evidence="7" key="2">
    <citation type="submission" date="2025-08" db="UniProtKB">
        <authorList>
            <consortium name="Ensembl"/>
        </authorList>
    </citation>
    <scope>IDENTIFICATION</scope>
</reference>
<protein>
    <recommendedName>
        <fullName evidence="6">Tyrosinase copper-binding domain-containing protein</fullName>
    </recommendedName>
</protein>
<evidence type="ECO:0000256" key="4">
    <source>
        <dbReference type="ARBA" id="ARBA00023008"/>
    </source>
</evidence>
<dbReference type="GeneTree" id="ENSGT00940000155336"/>
<sequence>MFLSWHRLITIQLELGLSRHMKNKTLGIPYWDWTDPTYKGLPDLVKNPTIYDPILKKYVPNPIYRTYIPSHTLVNNKTLYNYRVVESAGYLQHDLMLRNVILALSTPSYKKYDDTAVLSHDQIHNCMCVPKDPHIDCTYSFDTTGFSAFEPAFLLHHSQIDRVYALYQKLRQVLGTQDWTKDSFLDPYKLDEHFDFFNRSDVSGSWDWPMSPFCNASMNPSYVTLNKDSWTVGNSYYYQELFGYKYDTFDLARRDWKLLLKDLKQSYKRWEAE</sequence>
<dbReference type="HOGENOM" id="CLU_053703_0_0_1"/>
<accession>F6THS9</accession>
<dbReference type="SUPFAM" id="SSF48056">
    <property type="entry name" value="Di-copper centre-containing domain"/>
    <property type="match status" value="1"/>
</dbReference>
<dbReference type="AlphaFoldDB" id="F6THS9"/>
<feature type="domain" description="Tyrosinase copper-binding" evidence="6">
    <location>
        <begin position="1"/>
        <end position="169"/>
    </location>
</feature>
<evidence type="ECO:0000256" key="3">
    <source>
        <dbReference type="ARBA" id="ARBA00022723"/>
    </source>
</evidence>
<organism evidence="7 8">
    <name type="scientific">Ciona intestinalis</name>
    <name type="common">Transparent sea squirt</name>
    <name type="synonym">Ascidia intestinalis</name>
    <dbReference type="NCBI Taxonomy" id="7719"/>
    <lineage>
        <taxon>Eukaryota</taxon>
        <taxon>Metazoa</taxon>
        <taxon>Chordata</taxon>
        <taxon>Tunicata</taxon>
        <taxon>Ascidiacea</taxon>
        <taxon>Phlebobranchia</taxon>
        <taxon>Cionidae</taxon>
        <taxon>Ciona</taxon>
    </lineage>
</organism>
<keyword evidence="4" id="KW-0186">Copper</keyword>
<dbReference type="GO" id="GO:0042438">
    <property type="term" value="P:melanin biosynthetic process"/>
    <property type="evidence" value="ECO:0007669"/>
    <property type="project" value="UniProtKB-KW"/>
</dbReference>
<comment type="subcellular location">
    <subcellularLocation>
        <location evidence="1">Melanosome membrane</location>
        <topology evidence="1">Single-pass type I membrane protein</topology>
    </subcellularLocation>
</comment>
<dbReference type="Gene3D" id="1.10.1280.10">
    <property type="entry name" value="Di-copper center containing domain from catechol oxidase"/>
    <property type="match status" value="1"/>
</dbReference>
<evidence type="ECO:0000256" key="2">
    <source>
        <dbReference type="ARBA" id="ARBA00009928"/>
    </source>
</evidence>
<dbReference type="PANTHER" id="PTHR11474">
    <property type="entry name" value="TYROSINASE FAMILY MEMBER"/>
    <property type="match status" value="1"/>
</dbReference>
<keyword evidence="5" id="KW-0470">Melanin biosynthesis</keyword>
<dbReference type="FunFam" id="1.10.1280.10:FF:000014">
    <property type="entry name" value="hemocyanin A-type, units Ode to Odg-like"/>
    <property type="match status" value="1"/>
</dbReference>
<dbReference type="GO" id="GO:0004503">
    <property type="term" value="F:tyrosinase activity"/>
    <property type="evidence" value="ECO:0000318"/>
    <property type="project" value="GO_Central"/>
</dbReference>
<dbReference type="GO" id="GO:0031410">
    <property type="term" value="C:cytoplasmic vesicle"/>
    <property type="evidence" value="ECO:0007669"/>
    <property type="project" value="UniProtKB-ARBA"/>
</dbReference>
<dbReference type="PANTHER" id="PTHR11474:SF126">
    <property type="entry name" value="TYROSINASE-LIKE PROTEIN TYR-1-RELATED"/>
    <property type="match status" value="1"/>
</dbReference>
<dbReference type="InterPro" id="IPR002227">
    <property type="entry name" value="Tyrosinase_Cu-bd"/>
</dbReference>
<reference evidence="7" key="3">
    <citation type="submission" date="2025-09" db="UniProtKB">
        <authorList>
            <consortium name="Ensembl"/>
        </authorList>
    </citation>
    <scope>IDENTIFICATION</scope>
</reference>
<dbReference type="STRING" id="7719.ENSCINP00000002932"/>
<keyword evidence="3" id="KW-0479">Metal-binding</keyword>
<dbReference type="Pfam" id="PF00264">
    <property type="entry name" value="Tyrosinase"/>
    <property type="match status" value="1"/>
</dbReference>